<accession>A0AAN6DGZ0</accession>
<dbReference type="AlphaFoldDB" id="A0AAN6DGZ0"/>
<dbReference type="EMBL" id="JAHLUX010000003">
    <property type="protein sequence ID" value="KAG7820319.1"/>
    <property type="molecule type" value="Genomic_DNA"/>
</dbReference>
<name>A0AAN6DGZ0_PICAN</name>
<comment type="caution">
    <text evidence="1">The sequence shown here is derived from an EMBL/GenBank/DDBJ whole genome shotgun (WGS) entry which is preliminary data.</text>
</comment>
<evidence type="ECO:0000313" key="2">
    <source>
        <dbReference type="Proteomes" id="UP001196530"/>
    </source>
</evidence>
<protein>
    <submittedName>
        <fullName evidence="1">Uncharacterized protein</fullName>
    </submittedName>
</protein>
<organism evidence="1 2">
    <name type="scientific">Pichia angusta</name>
    <name type="common">Yeast</name>
    <name type="synonym">Hansenula polymorpha</name>
    <dbReference type="NCBI Taxonomy" id="870730"/>
    <lineage>
        <taxon>Eukaryota</taxon>
        <taxon>Fungi</taxon>
        <taxon>Dikarya</taxon>
        <taxon>Ascomycota</taxon>
        <taxon>Saccharomycotina</taxon>
        <taxon>Pichiomycetes</taxon>
        <taxon>Pichiales</taxon>
        <taxon>Pichiaceae</taxon>
        <taxon>Ogataea</taxon>
    </lineage>
</organism>
<proteinExistence type="predicted"/>
<evidence type="ECO:0000313" key="1">
    <source>
        <dbReference type="EMBL" id="KAG7820319.1"/>
    </source>
</evidence>
<sequence>MLRSLHSRSNVHLSKHLLLYRNSVLSQIYGTNGMTASYLSNYTQAEQCKIIYRNLIRLLPYLKLPGHFKRVYTLYIQMRFREDYEYKRKLLINVSDELTTEQLNIRFINTVNFVSNACSEPRTEENIEFRILRGILQHESSKYNFKGELAELYSIRAFSELRSTAKATEINPKLPPNWFSWLETSRDSMTSKQDYSSPTKKDLIDETLFAVFRYERNKELLNESAKLVL</sequence>
<reference evidence="1" key="1">
    <citation type="journal article" date="2021" name="G3 (Bethesda)">
        <title>Genomic diversity, chromosomal rearrangements, and interspecies hybridization in the ogataea polymorpha species complex.</title>
        <authorList>
            <person name="Hanson S.J."/>
            <person name="Cinneide E.O."/>
            <person name="Salzberg L.I."/>
            <person name="Wolfe K.H."/>
            <person name="McGowan J."/>
            <person name="Fitzpatrick D.A."/>
            <person name="Matlin K."/>
        </authorList>
    </citation>
    <scope>NUCLEOTIDE SEQUENCE</scope>
    <source>
        <strain evidence="1">61-244</strain>
    </source>
</reference>
<dbReference type="Proteomes" id="UP001196530">
    <property type="component" value="Unassembled WGS sequence"/>
</dbReference>
<gene>
    <name evidence="1" type="ORF">KL928_001756</name>
</gene>
<dbReference type="GeneID" id="66125807"/>
<dbReference type="RefSeq" id="XP_043061033.1">
    <property type="nucleotide sequence ID" value="XM_043202156.1"/>
</dbReference>